<dbReference type="EMBL" id="FQYU01000014">
    <property type="protein sequence ID" value="SHJ97073.1"/>
    <property type="molecule type" value="Genomic_DNA"/>
</dbReference>
<dbReference type="Proteomes" id="UP000184543">
    <property type="component" value="Unassembled WGS sequence"/>
</dbReference>
<reference evidence="2" key="1">
    <citation type="submission" date="2016-11" db="EMBL/GenBank/DDBJ databases">
        <authorList>
            <person name="Varghese N."/>
            <person name="Submissions S."/>
        </authorList>
    </citation>
    <scope>NUCLEOTIDE SEQUENCE [LARGE SCALE GENOMIC DNA]</scope>
    <source>
        <strain evidence="2">DSM 19858</strain>
    </source>
</reference>
<proteinExistence type="predicted"/>
<evidence type="ECO:0000313" key="1">
    <source>
        <dbReference type="EMBL" id="SHJ97073.1"/>
    </source>
</evidence>
<dbReference type="AlphaFoldDB" id="A0A1M6NN12"/>
<dbReference type="RefSeq" id="WP_072995583.1">
    <property type="nucleotide sequence ID" value="NZ_FQYU01000014.1"/>
</dbReference>
<organism evidence="1 2">
    <name type="scientific">Pseudozobellia thermophila</name>
    <dbReference type="NCBI Taxonomy" id="192903"/>
    <lineage>
        <taxon>Bacteria</taxon>
        <taxon>Pseudomonadati</taxon>
        <taxon>Bacteroidota</taxon>
        <taxon>Flavobacteriia</taxon>
        <taxon>Flavobacteriales</taxon>
        <taxon>Flavobacteriaceae</taxon>
        <taxon>Pseudozobellia</taxon>
    </lineage>
</organism>
<sequence length="309" mass="35274">MKFSIQIVLVIVLYLLQGTVGCKRDVKEKLSEVELPAPPVTGECPEFVLKNKENNLNISVFLDLSDRITEAKTIQKDTQYLKSISKAFVNHIKTKKLILLQDRIQLYFNPEPANEGINSIAEKLHVEFNRDTPKSRIQETIRLYAEEPIKLYGLAQADSKQAKDYPGSDIWRFFKDNVKDYTISTCHRNILVILTDGYMYHKDTQMKQGNQSSYLTPKSLGALRLNNSDYKKAMQEKGYGFIPANDGLEDLEVLVIGVQSSNTANPYAIDIIREYWTNWFEAMGIKKYKIQNADLASSVEKVIVSFINS</sequence>
<gene>
    <name evidence="1" type="ORF">SAMN04488513_11432</name>
</gene>
<name>A0A1M6NN12_9FLAO</name>
<dbReference type="PROSITE" id="PS51257">
    <property type="entry name" value="PROKAR_LIPOPROTEIN"/>
    <property type="match status" value="1"/>
</dbReference>
<dbReference type="OrthoDB" id="945646at2"/>
<dbReference type="STRING" id="192903.SAMN04488513_11432"/>
<accession>A0A1M6NN12</accession>
<keyword evidence="2" id="KW-1185">Reference proteome</keyword>
<protein>
    <submittedName>
        <fullName evidence="1">Uncharacterized protein</fullName>
    </submittedName>
</protein>
<evidence type="ECO:0000313" key="2">
    <source>
        <dbReference type="Proteomes" id="UP000184543"/>
    </source>
</evidence>